<dbReference type="GO" id="GO:0000221">
    <property type="term" value="C:vacuolar proton-transporting V-type ATPase, V1 domain"/>
    <property type="evidence" value="ECO:0007669"/>
    <property type="project" value="EnsemblFungi"/>
</dbReference>
<keyword evidence="5" id="KW-1185">Reference proteome</keyword>
<keyword evidence="3" id="KW-0406">Ion transport</keyword>
<dbReference type="GO" id="GO:0046961">
    <property type="term" value="F:proton-transporting ATPase activity, rotational mechanism"/>
    <property type="evidence" value="ECO:0007669"/>
    <property type="project" value="EnsemblFungi"/>
</dbReference>
<dbReference type="GO" id="GO:0007035">
    <property type="term" value="P:vacuolar acidification"/>
    <property type="evidence" value="ECO:0007669"/>
    <property type="project" value="EnsemblFungi"/>
</dbReference>
<evidence type="ECO:0000256" key="3">
    <source>
        <dbReference type="ARBA" id="ARBA00023065"/>
    </source>
</evidence>
<dbReference type="STRING" id="1246581.A0A2H9THX2"/>
<protein>
    <submittedName>
        <fullName evidence="4">V-type proton ATPase subunit D</fullName>
    </submittedName>
</protein>
<proteinExistence type="inferred from homology"/>
<evidence type="ECO:0000313" key="4">
    <source>
        <dbReference type="EMBL" id="PJF17353.1"/>
    </source>
</evidence>
<dbReference type="Proteomes" id="UP000240830">
    <property type="component" value="Unassembled WGS sequence"/>
</dbReference>
<dbReference type="AlphaFoldDB" id="A0A2H9THX2"/>
<comment type="similarity">
    <text evidence="1">Belongs to the V-ATPase D subunit family.</text>
</comment>
<dbReference type="GO" id="GO:0045121">
    <property type="term" value="C:membrane raft"/>
    <property type="evidence" value="ECO:0007669"/>
    <property type="project" value="EnsemblFungi"/>
</dbReference>
<dbReference type="InterPro" id="IPR002699">
    <property type="entry name" value="V_ATPase_D"/>
</dbReference>
<reference evidence="4 5" key="1">
    <citation type="submission" date="2016-10" db="EMBL/GenBank/DDBJ databases">
        <title>The genome of Paramicrosporidium saccamoebae is the missing link in understanding Cryptomycota and Microsporidia evolution.</title>
        <authorList>
            <person name="Quandt C.A."/>
            <person name="Beaudet D."/>
            <person name="Corsaro D."/>
            <person name="Michel R."/>
            <person name="Corradi N."/>
            <person name="James T."/>
        </authorList>
    </citation>
    <scope>NUCLEOTIDE SEQUENCE [LARGE SCALE GENOMIC DNA]</scope>
    <source>
        <strain evidence="4 5">KSL3</strain>
    </source>
</reference>
<dbReference type="EMBL" id="MTSL01000178">
    <property type="protein sequence ID" value="PJF17353.1"/>
    <property type="molecule type" value="Genomic_DNA"/>
</dbReference>
<accession>A0A2H9THX2</accession>
<name>A0A2H9THX2_9FUNG</name>
<evidence type="ECO:0000256" key="2">
    <source>
        <dbReference type="ARBA" id="ARBA00022448"/>
    </source>
</evidence>
<evidence type="ECO:0000256" key="1">
    <source>
        <dbReference type="ARBA" id="ARBA00005850"/>
    </source>
</evidence>
<sequence length="278" mass="30893">MESRPTNTASVQSHTPALSPCLRHNNGFQSFPLECNLSNLSNRSPRALNNMKIKLKGAQKGHSLLKRKSDALTARFRIILQRIRDAKLLMGKTMRQAAFALAEVNFAAGDISFAVREKVGSAAVKVRARMENVSGVQLPVFECVGTGGEAQWLGRGGQQVQKCREAFSKSLQALVDLAALQTAFFLLDEVIQATNRRVNALEYVVLPKVDNTVAYITSELDEQDREDFFRLKKVQSNKKKENEQIEDGSKLSQCVDTTALEESSRSMLLDEEDAEVFV</sequence>
<keyword evidence="2" id="KW-0813">Transport</keyword>
<evidence type="ECO:0000313" key="5">
    <source>
        <dbReference type="Proteomes" id="UP000240830"/>
    </source>
</evidence>
<dbReference type="Gene3D" id="1.10.287.3240">
    <property type="match status" value="1"/>
</dbReference>
<dbReference type="NCBIfam" id="TIGR00309">
    <property type="entry name" value="V_ATPase_subD"/>
    <property type="match status" value="1"/>
</dbReference>
<organism evidence="4 5">
    <name type="scientific">Paramicrosporidium saccamoebae</name>
    <dbReference type="NCBI Taxonomy" id="1246581"/>
    <lineage>
        <taxon>Eukaryota</taxon>
        <taxon>Fungi</taxon>
        <taxon>Fungi incertae sedis</taxon>
        <taxon>Cryptomycota</taxon>
        <taxon>Cryptomycota incertae sedis</taxon>
        <taxon>Paramicrosporidium</taxon>
    </lineage>
</organism>
<comment type="caution">
    <text evidence="4">The sequence shown here is derived from an EMBL/GenBank/DDBJ whole genome shotgun (WGS) entry which is preliminary data.</text>
</comment>
<dbReference type="PANTHER" id="PTHR11671">
    <property type="entry name" value="V-TYPE ATP SYNTHASE SUBUNIT D"/>
    <property type="match status" value="1"/>
</dbReference>
<dbReference type="OrthoDB" id="7676488at2759"/>
<gene>
    <name evidence="4" type="ORF">PSACC_02809</name>
</gene>
<dbReference type="Pfam" id="PF01813">
    <property type="entry name" value="ATP-synt_D"/>
    <property type="match status" value="1"/>
</dbReference>
<dbReference type="GO" id="GO:0000329">
    <property type="term" value="C:fungal-type vacuole membrane"/>
    <property type="evidence" value="ECO:0007669"/>
    <property type="project" value="EnsemblFungi"/>
</dbReference>